<dbReference type="AlphaFoldDB" id="A0A699H817"/>
<sequence length="160" mass="18051">MEDPETKMMKDKPYELIEDDEKKQLGKNNEAKMSLYNALPRKEKPKTSLPLDELVGNLNVYEMILENDGVASKITTKDKVKSLALKANFTREQTIDDSDSQGGSDEDIDEEEVEAFNLMARNFCKFFRKGNPFGRINRFGKGRSNSFANKGGESSKQKGA</sequence>
<name>A0A699H817_TANCI</name>
<accession>A0A699H817</accession>
<evidence type="ECO:0000256" key="1">
    <source>
        <dbReference type="SAM" id="MobiDB-lite"/>
    </source>
</evidence>
<feature type="region of interest" description="Disordered" evidence="1">
    <location>
        <begin position="141"/>
        <end position="160"/>
    </location>
</feature>
<gene>
    <name evidence="2" type="ORF">Tci_339879</name>
    <name evidence="3" type="ORF">Tci_339946</name>
</gene>
<reference evidence="2" key="1">
    <citation type="journal article" date="2019" name="Sci. Rep.">
        <title>Draft genome of Tanacetum cinerariifolium, the natural source of mosquito coil.</title>
        <authorList>
            <person name="Yamashiro T."/>
            <person name="Shiraishi A."/>
            <person name="Satake H."/>
            <person name="Nakayama K."/>
        </authorList>
    </citation>
    <scope>NUCLEOTIDE SEQUENCE</scope>
</reference>
<comment type="caution">
    <text evidence="2">The sequence shown here is derived from an EMBL/GenBank/DDBJ whole genome shotgun (WGS) entry which is preliminary data.</text>
</comment>
<protein>
    <recommendedName>
        <fullName evidence="4">UBN2 domain-containing protein</fullName>
    </recommendedName>
</protein>
<evidence type="ECO:0000313" key="2">
    <source>
        <dbReference type="EMBL" id="GEX67904.1"/>
    </source>
</evidence>
<organism evidence="2">
    <name type="scientific">Tanacetum cinerariifolium</name>
    <name type="common">Dalmatian daisy</name>
    <name type="synonym">Chrysanthemum cinerariifolium</name>
    <dbReference type="NCBI Taxonomy" id="118510"/>
    <lineage>
        <taxon>Eukaryota</taxon>
        <taxon>Viridiplantae</taxon>
        <taxon>Streptophyta</taxon>
        <taxon>Embryophyta</taxon>
        <taxon>Tracheophyta</taxon>
        <taxon>Spermatophyta</taxon>
        <taxon>Magnoliopsida</taxon>
        <taxon>eudicotyledons</taxon>
        <taxon>Gunneridae</taxon>
        <taxon>Pentapetalae</taxon>
        <taxon>asterids</taxon>
        <taxon>campanulids</taxon>
        <taxon>Asterales</taxon>
        <taxon>Asteraceae</taxon>
        <taxon>Asteroideae</taxon>
        <taxon>Anthemideae</taxon>
        <taxon>Anthemidinae</taxon>
        <taxon>Tanacetum</taxon>
    </lineage>
</organism>
<dbReference type="EMBL" id="BKCJ010123127">
    <property type="protein sequence ID" value="GEX67971.1"/>
    <property type="molecule type" value="Genomic_DNA"/>
</dbReference>
<evidence type="ECO:0008006" key="4">
    <source>
        <dbReference type="Google" id="ProtNLM"/>
    </source>
</evidence>
<feature type="region of interest" description="Disordered" evidence="1">
    <location>
        <begin position="1"/>
        <end position="29"/>
    </location>
</feature>
<feature type="compositionally biased region" description="Polar residues" evidence="1">
    <location>
        <begin position="143"/>
        <end position="152"/>
    </location>
</feature>
<evidence type="ECO:0000313" key="3">
    <source>
        <dbReference type="EMBL" id="GEX67971.1"/>
    </source>
</evidence>
<proteinExistence type="predicted"/>
<feature type="compositionally biased region" description="Basic and acidic residues" evidence="1">
    <location>
        <begin position="1"/>
        <end position="24"/>
    </location>
</feature>
<dbReference type="EMBL" id="BKCJ010123078">
    <property type="protein sequence ID" value="GEX67904.1"/>
    <property type="molecule type" value="Genomic_DNA"/>
</dbReference>